<protein>
    <recommendedName>
        <fullName evidence="1">F-box domain-containing protein</fullName>
    </recommendedName>
</protein>
<feature type="domain" description="F-box" evidence="1">
    <location>
        <begin position="1"/>
        <end position="52"/>
    </location>
</feature>
<dbReference type="Proteomes" id="UP000663836">
    <property type="component" value="Unassembled WGS sequence"/>
</dbReference>
<dbReference type="InterPro" id="IPR001810">
    <property type="entry name" value="F-box_dom"/>
</dbReference>
<organism evidence="2 3">
    <name type="scientific">Rotaria sordida</name>
    <dbReference type="NCBI Taxonomy" id="392033"/>
    <lineage>
        <taxon>Eukaryota</taxon>
        <taxon>Metazoa</taxon>
        <taxon>Spiralia</taxon>
        <taxon>Gnathifera</taxon>
        <taxon>Rotifera</taxon>
        <taxon>Eurotatoria</taxon>
        <taxon>Bdelloidea</taxon>
        <taxon>Philodinida</taxon>
        <taxon>Philodinidae</taxon>
        <taxon>Rotaria</taxon>
    </lineage>
</organism>
<evidence type="ECO:0000259" key="1">
    <source>
        <dbReference type="PROSITE" id="PS50181"/>
    </source>
</evidence>
<dbReference type="EMBL" id="CAJOBD010003102">
    <property type="protein sequence ID" value="CAF3928558.1"/>
    <property type="molecule type" value="Genomic_DNA"/>
</dbReference>
<evidence type="ECO:0000313" key="3">
    <source>
        <dbReference type="Proteomes" id="UP000663836"/>
    </source>
</evidence>
<evidence type="ECO:0000313" key="2">
    <source>
        <dbReference type="EMBL" id="CAF3928558.1"/>
    </source>
</evidence>
<sequence>MSLELLPNEILLDIFNYFNGVELLRIFYGLNTRLNFLLHDRFLNCSFKFNSVSKHDFDIICQQYLPTMADYIITLDLTDNDDTPTEIELFLSYSPSFKQFIQLRSLSLFNLRSYPTLMKILEECHHLCNLTHLGLFHCYQDGQIDFQLIVNHIWSLPKLTHCTIGIGVTGLCFFRTPTKTSLSLKYVSIERIQVKLDQINRLFEYTPALKCLSISVVSFVDSDYIPSPLPTLIDLSISSCFTCNASNMVIFLQNTPNLHRLNIDLSSEIVDGNQWEEIIRNYLPNLQIFQLKMKVTLSPRQNIQERVDNLINSFQTSFWIDEHQWYVRCLTWNRTIYLYTLSNCYEENLPVSYKSTYLDDDQQDFYNSITKIISSTFFDQPIPSYIRLSKITDLSINLPINDQFWSIVSNFNRLKSLKILFHTNAFQSQVQALLNRTPHLVRLSINQHESIPLQASLFKYRNLSIHELDLRNINHYFNEEDCITLSRSPLGVQCEKLSILIYNRESIISLIENMLKLRALNVRCKNEKYIEQSKLNEDNDVEYFDENIQWLKDHLPSTCTVVRDPKLTCNILIWI</sequence>
<name>A0A819JFX6_9BILA</name>
<dbReference type="Gene3D" id="3.80.10.10">
    <property type="entry name" value="Ribonuclease Inhibitor"/>
    <property type="match status" value="1"/>
</dbReference>
<comment type="caution">
    <text evidence="2">The sequence shown here is derived from an EMBL/GenBank/DDBJ whole genome shotgun (WGS) entry which is preliminary data.</text>
</comment>
<accession>A0A819JFX6</accession>
<proteinExistence type="predicted"/>
<dbReference type="AlphaFoldDB" id="A0A819JFX6"/>
<dbReference type="InterPro" id="IPR032675">
    <property type="entry name" value="LRR_dom_sf"/>
</dbReference>
<dbReference type="PROSITE" id="PS50181">
    <property type="entry name" value="FBOX"/>
    <property type="match status" value="1"/>
</dbReference>
<gene>
    <name evidence="2" type="ORF">JBS370_LOCUS22325</name>
</gene>
<dbReference type="SUPFAM" id="SSF52047">
    <property type="entry name" value="RNI-like"/>
    <property type="match status" value="1"/>
</dbReference>
<reference evidence="2" key="1">
    <citation type="submission" date="2021-02" db="EMBL/GenBank/DDBJ databases">
        <authorList>
            <person name="Nowell W R."/>
        </authorList>
    </citation>
    <scope>NUCLEOTIDE SEQUENCE</scope>
</reference>